<evidence type="ECO:0000313" key="4">
    <source>
        <dbReference type="EMBL" id="PYE79267.1"/>
    </source>
</evidence>
<keyword evidence="5" id="KW-1185">Reference proteome</keyword>
<comment type="caution">
    <text evidence="4">The sequence shown here is derived from an EMBL/GenBank/DDBJ whole genome shotgun (WGS) entry which is preliminary data.</text>
</comment>
<dbReference type="OrthoDB" id="7173315at2"/>
<evidence type="ECO:0000256" key="1">
    <source>
        <dbReference type="ARBA" id="ARBA00006226"/>
    </source>
</evidence>
<name>A0A2V4XBJ8_9FLAO</name>
<dbReference type="Proteomes" id="UP000248054">
    <property type="component" value="Unassembled WGS sequence"/>
</dbReference>
<gene>
    <name evidence="4" type="ORF">DFQ11_11213</name>
</gene>
<comment type="similarity">
    <text evidence="1 3">Belongs to the RelE toxin family.</text>
</comment>
<organism evidence="4 5">
    <name type="scientific">Winogradskyella epiphytica</name>
    <dbReference type="NCBI Taxonomy" id="262005"/>
    <lineage>
        <taxon>Bacteria</taxon>
        <taxon>Pseudomonadati</taxon>
        <taxon>Bacteroidota</taxon>
        <taxon>Flavobacteriia</taxon>
        <taxon>Flavobacteriales</taxon>
        <taxon>Flavobacteriaceae</taxon>
        <taxon>Winogradskyella</taxon>
    </lineage>
</organism>
<evidence type="ECO:0000256" key="2">
    <source>
        <dbReference type="ARBA" id="ARBA00022649"/>
    </source>
</evidence>
<evidence type="ECO:0000313" key="5">
    <source>
        <dbReference type="Proteomes" id="UP000248054"/>
    </source>
</evidence>
<dbReference type="AlphaFoldDB" id="A0A2V4XBJ8"/>
<dbReference type="PANTHER" id="PTHR33755">
    <property type="entry name" value="TOXIN PARE1-RELATED"/>
    <property type="match status" value="1"/>
</dbReference>
<dbReference type="PANTHER" id="PTHR33755:SF9">
    <property type="entry name" value="TOXIN PARE1"/>
    <property type="match status" value="1"/>
</dbReference>
<dbReference type="InterPro" id="IPR035093">
    <property type="entry name" value="RelE/ParE_toxin_dom_sf"/>
</dbReference>
<sequence length="99" mass="11747">MAEYKLTNKAVADLSKIWEYTFEVWSEKQADKYYDGLISNCEDIAENPDLGKNYKGISKQLLGIKSNRHIIFYRTLNENYIEITRILHERMDLKKRIAE</sequence>
<dbReference type="Pfam" id="PF05016">
    <property type="entry name" value="ParE_toxin"/>
    <property type="match status" value="1"/>
</dbReference>
<dbReference type="EMBL" id="QJTD01000012">
    <property type="protein sequence ID" value="PYE79267.1"/>
    <property type="molecule type" value="Genomic_DNA"/>
</dbReference>
<dbReference type="InterPro" id="IPR007712">
    <property type="entry name" value="RelE/ParE_toxin"/>
</dbReference>
<keyword evidence="2" id="KW-1277">Toxin-antitoxin system</keyword>
<protein>
    <recommendedName>
        <fullName evidence="3">Toxin</fullName>
    </recommendedName>
</protein>
<reference evidence="4 5" key="1">
    <citation type="submission" date="2018-06" db="EMBL/GenBank/DDBJ databases">
        <title>Genomic Encyclopedia of Type Strains, Phase III (KMG-III): the genomes of soil and plant-associated and newly described type strains.</title>
        <authorList>
            <person name="Whitman W."/>
        </authorList>
    </citation>
    <scope>NUCLEOTIDE SEQUENCE [LARGE SCALE GENOMIC DNA]</scope>
    <source>
        <strain evidence="4 5">CECT 7945</strain>
    </source>
</reference>
<dbReference type="PIRSF" id="PIRSF029218">
    <property type="entry name" value="ParE"/>
    <property type="match status" value="1"/>
</dbReference>
<dbReference type="RefSeq" id="WP_110476564.1">
    <property type="nucleotide sequence ID" value="NZ_BMWQ01000013.1"/>
</dbReference>
<dbReference type="InterPro" id="IPR051803">
    <property type="entry name" value="TA_system_RelE-like_toxin"/>
</dbReference>
<dbReference type="InterPro" id="IPR028344">
    <property type="entry name" value="ParE1/4"/>
</dbReference>
<accession>A0A2V4XBJ8</accession>
<dbReference type="Gene3D" id="3.30.2310.20">
    <property type="entry name" value="RelE-like"/>
    <property type="match status" value="1"/>
</dbReference>
<proteinExistence type="inferred from homology"/>
<evidence type="ECO:0000256" key="3">
    <source>
        <dbReference type="PIRNR" id="PIRNR029218"/>
    </source>
</evidence>